<dbReference type="InterPro" id="IPR050548">
    <property type="entry name" value="PcG_chromatin_remod_factors"/>
</dbReference>
<reference evidence="11 12" key="1">
    <citation type="journal article" date="2017" name="Gigascience">
        <title>Genome sequence of the small brown planthopper, Laodelphax striatellus.</title>
        <authorList>
            <person name="Zhu J."/>
            <person name="Jiang F."/>
            <person name="Wang X."/>
            <person name="Yang P."/>
            <person name="Bao Y."/>
            <person name="Zhao W."/>
            <person name="Wang W."/>
            <person name="Lu H."/>
            <person name="Wang Q."/>
            <person name="Cui N."/>
            <person name="Li J."/>
            <person name="Chen X."/>
            <person name="Luo L."/>
            <person name="Yu J."/>
            <person name="Kang L."/>
            <person name="Cui F."/>
        </authorList>
    </citation>
    <scope>NUCLEOTIDE SEQUENCE [LARGE SCALE GENOMIC DNA]</scope>
    <source>
        <strain evidence="11">Lst14</strain>
    </source>
</reference>
<sequence length="353" mass="38948">MNVSMRAWWNHSYGTSRSPVNEFKMGMKVEALDPRNLTSTCIASVVGVLGPRLRLRLDGSDNKNDFWRLVDSNEIHPVGHCEQNGGMLQPPLVYVNPGCYCGPYLDPRKVCQLPMQFGPGAISRVLRESVQSLVDAALDQKQIFGMLRQGDGKVIITASFDGKSVTVRLPAIDKRSDLWSFMEILFEEIMCCEQFFSSEPIVCTKCTTDKKAAGAGTSSSVTTTTSNGTTKRRCSAESSSDTATATALVVSSTPPKQTRKTVPELEAATSTTCPKMSADPAEWSIEEVIYHISISDPMLAVHADLFRRHEIDGKALLLLNSDMMMKYMDLKLGPALKICNLVSRIRGRRHFSL</sequence>
<dbReference type="AlphaFoldDB" id="A0A482XLZ8"/>
<organism evidence="11 12">
    <name type="scientific">Laodelphax striatellus</name>
    <name type="common">Small brown planthopper</name>
    <name type="synonym">Delphax striatella</name>
    <dbReference type="NCBI Taxonomy" id="195883"/>
    <lineage>
        <taxon>Eukaryota</taxon>
        <taxon>Metazoa</taxon>
        <taxon>Ecdysozoa</taxon>
        <taxon>Arthropoda</taxon>
        <taxon>Hexapoda</taxon>
        <taxon>Insecta</taxon>
        <taxon>Pterygota</taxon>
        <taxon>Neoptera</taxon>
        <taxon>Paraneoptera</taxon>
        <taxon>Hemiptera</taxon>
        <taxon>Auchenorrhyncha</taxon>
        <taxon>Fulgoroidea</taxon>
        <taxon>Delphacidae</taxon>
        <taxon>Criomorphinae</taxon>
        <taxon>Laodelphax</taxon>
    </lineage>
</organism>
<dbReference type="SMART" id="SM00454">
    <property type="entry name" value="SAM"/>
    <property type="match status" value="1"/>
</dbReference>
<keyword evidence="6" id="KW-0804">Transcription</keyword>
<dbReference type="GO" id="GO:0005634">
    <property type="term" value="C:nucleus"/>
    <property type="evidence" value="ECO:0007669"/>
    <property type="project" value="UniProtKB-SubCell"/>
</dbReference>
<dbReference type="SUPFAM" id="SSF47769">
    <property type="entry name" value="SAM/Pointed domain"/>
    <property type="match status" value="1"/>
</dbReference>
<dbReference type="Proteomes" id="UP000291343">
    <property type="component" value="Unassembled WGS sequence"/>
</dbReference>
<dbReference type="InterPro" id="IPR021987">
    <property type="entry name" value="SLED"/>
</dbReference>
<dbReference type="SMART" id="SM00561">
    <property type="entry name" value="MBT"/>
    <property type="match status" value="1"/>
</dbReference>
<dbReference type="Gene3D" id="2.30.30.140">
    <property type="match status" value="1"/>
</dbReference>
<feature type="domain" description="SAM" evidence="10">
    <location>
        <begin position="280"/>
        <end position="348"/>
    </location>
</feature>
<dbReference type="InterPro" id="IPR038348">
    <property type="entry name" value="SLED_sf"/>
</dbReference>
<gene>
    <name evidence="11" type="ORF">LSTR_LSTR015188</name>
</gene>
<protein>
    <recommendedName>
        <fullName evidence="10">SAM domain-containing protein</fullName>
    </recommendedName>
</protein>
<dbReference type="InterPro" id="IPR013761">
    <property type="entry name" value="SAM/pointed_sf"/>
</dbReference>
<dbReference type="GO" id="GO:0042393">
    <property type="term" value="F:histone binding"/>
    <property type="evidence" value="ECO:0007669"/>
    <property type="project" value="TreeGrafter"/>
</dbReference>
<keyword evidence="12" id="KW-1185">Reference proteome</keyword>
<dbReference type="SMR" id="A0A482XLZ8"/>
<evidence type="ECO:0000256" key="7">
    <source>
        <dbReference type="ARBA" id="ARBA00023242"/>
    </source>
</evidence>
<comment type="similarity">
    <text evidence="2">Belongs to the SCM family.</text>
</comment>
<dbReference type="STRING" id="195883.A0A482XLZ8"/>
<feature type="compositionally biased region" description="Low complexity" evidence="9">
    <location>
        <begin position="213"/>
        <end position="229"/>
    </location>
</feature>
<dbReference type="InParanoid" id="A0A482XLZ8"/>
<dbReference type="CDD" id="cd09578">
    <property type="entry name" value="SAM_Scm"/>
    <property type="match status" value="1"/>
</dbReference>
<dbReference type="InterPro" id="IPR001660">
    <property type="entry name" value="SAM"/>
</dbReference>
<name>A0A482XLZ8_LAOST</name>
<dbReference type="PANTHER" id="PTHR12247">
    <property type="entry name" value="POLYCOMB GROUP PROTEIN"/>
    <property type="match status" value="1"/>
</dbReference>
<dbReference type="Pfam" id="PF00536">
    <property type="entry name" value="SAM_1"/>
    <property type="match status" value="1"/>
</dbReference>
<dbReference type="PANTHER" id="PTHR12247:SF132">
    <property type="entry name" value="POLYCOMB PROTEIN SCM"/>
    <property type="match status" value="1"/>
</dbReference>
<dbReference type="Gene3D" id="3.90.1150.190">
    <property type="entry name" value="SLED domain"/>
    <property type="match status" value="1"/>
</dbReference>
<evidence type="ECO:0000256" key="4">
    <source>
        <dbReference type="ARBA" id="ARBA00022737"/>
    </source>
</evidence>
<evidence type="ECO:0000256" key="9">
    <source>
        <dbReference type="SAM" id="MobiDB-lite"/>
    </source>
</evidence>
<dbReference type="Pfam" id="PF12140">
    <property type="entry name" value="SLED"/>
    <property type="match status" value="1"/>
</dbReference>
<feature type="region of interest" description="Disordered" evidence="9">
    <location>
        <begin position="211"/>
        <end position="271"/>
    </location>
</feature>
<feature type="repeat" description="MBT" evidence="8">
    <location>
        <begin position="1"/>
        <end position="91"/>
    </location>
</feature>
<dbReference type="OrthoDB" id="5912862at2759"/>
<comment type="subcellular location">
    <subcellularLocation>
        <location evidence="1">Nucleus</location>
    </subcellularLocation>
</comment>
<dbReference type="GO" id="GO:0003682">
    <property type="term" value="F:chromatin binding"/>
    <property type="evidence" value="ECO:0007669"/>
    <property type="project" value="TreeGrafter"/>
</dbReference>
<keyword evidence="7" id="KW-0539">Nucleus</keyword>
<dbReference type="Gene3D" id="1.10.150.50">
    <property type="entry name" value="Transcription Factor, Ets-1"/>
    <property type="match status" value="1"/>
</dbReference>
<keyword evidence="4" id="KW-0677">Repeat</keyword>
<evidence type="ECO:0000256" key="8">
    <source>
        <dbReference type="PROSITE-ProRule" id="PRU00459"/>
    </source>
</evidence>
<dbReference type="InterPro" id="IPR004092">
    <property type="entry name" value="Mbt"/>
</dbReference>
<evidence type="ECO:0000313" key="11">
    <source>
        <dbReference type="EMBL" id="RZF46271.1"/>
    </source>
</evidence>
<dbReference type="SUPFAM" id="SSF63748">
    <property type="entry name" value="Tudor/PWWP/MBT"/>
    <property type="match status" value="1"/>
</dbReference>
<proteinExistence type="inferred from homology"/>
<evidence type="ECO:0000256" key="5">
    <source>
        <dbReference type="ARBA" id="ARBA00023015"/>
    </source>
</evidence>
<feature type="compositionally biased region" description="Low complexity" evidence="9">
    <location>
        <begin position="236"/>
        <end position="253"/>
    </location>
</feature>
<dbReference type="InterPro" id="IPR047531">
    <property type="entry name" value="SAM_Scm-like"/>
</dbReference>
<evidence type="ECO:0000313" key="12">
    <source>
        <dbReference type="Proteomes" id="UP000291343"/>
    </source>
</evidence>
<evidence type="ECO:0000259" key="10">
    <source>
        <dbReference type="SMART" id="SM00454"/>
    </source>
</evidence>
<dbReference type="EMBL" id="QKKF02006673">
    <property type="protein sequence ID" value="RZF46271.1"/>
    <property type="molecule type" value="Genomic_DNA"/>
</dbReference>
<comment type="caution">
    <text evidence="11">The sequence shown here is derived from an EMBL/GenBank/DDBJ whole genome shotgun (WGS) entry which is preliminary data.</text>
</comment>
<keyword evidence="3" id="KW-0678">Repressor</keyword>
<dbReference type="GO" id="GO:0045892">
    <property type="term" value="P:negative regulation of DNA-templated transcription"/>
    <property type="evidence" value="ECO:0007669"/>
    <property type="project" value="TreeGrafter"/>
</dbReference>
<evidence type="ECO:0000256" key="2">
    <source>
        <dbReference type="ARBA" id="ARBA00008469"/>
    </source>
</evidence>
<evidence type="ECO:0000256" key="3">
    <source>
        <dbReference type="ARBA" id="ARBA00022491"/>
    </source>
</evidence>
<evidence type="ECO:0000256" key="6">
    <source>
        <dbReference type="ARBA" id="ARBA00023163"/>
    </source>
</evidence>
<dbReference type="PROSITE" id="PS51079">
    <property type="entry name" value="MBT"/>
    <property type="match status" value="1"/>
</dbReference>
<evidence type="ECO:0000256" key="1">
    <source>
        <dbReference type="ARBA" id="ARBA00004123"/>
    </source>
</evidence>
<accession>A0A482XLZ8</accession>
<keyword evidence="5" id="KW-0805">Transcription regulation</keyword>